<proteinExistence type="predicted"/>
<evidence type="ECO:0000313" key="1">
    <source>
        <dbReference type="EMBL" id="GAA0155167.1"/>
    </source>
</evidence>
<organism evidence="1 2">
    <name type="scientific">Lithospermum erythrorhizon</name>
    <name type="common">Purple gromwell</name>
    <name type="synonym">Lithospermum officinale var. erythrorhizon</name>
    <dbReference type="NCBI Taxonomy" id="34254"/>
    <lineage>
        <taxon>Eukaryota</taxon>
        <taxon>Viridiplantae</taxon>
        <taxon>Streptophyta</taxon>
        <taxon>Embryophyta</taxon>
        <taxon>Tracheophyta</taxon>
        <taxon>Spermatophyta</taxon>
        <taxon>Magnoliopsida</taxon>
        <taxon>eudicotyledons</taxon>
        <taxon>Gunneridae</taxon>
        <taxon>Pentapetalae</taxon>
        <taxon>asterids</taxon>
        <taxon>lamiids</taxon>
        <taxon>Boraginales</taxon>
        <taxon>Boraginaceae</taxon>
        <taxon>Boraginoideae</taxon>
        <taxon>Lithospermeae</taxon>
        <taxon>Lithospermum</taxon>
    </lineage>
</organism>
<name>A0AAV3PTQ1_LITER</name>
<evidence type="ECO:0000313" key="2">
    <source>
        <dbReference type="Proteomes" id="UP001454036"/>
    </source>
</evidence>
<sequence length="131" mass="14065">MFSFFSIIKTNIESTCNRCIAISGSTPGMSSGLHANASSNSLMSEINASLWVSSSFVPTLKTRSWFVGLNGISSISLCGTGRFWFSFSFGELSSSSHFLAALISSLFSRQLSFHFPPSACSLGEPRLSNIS</sequence>
<reference evidence="1 2" key="1">
    <citation type="submission" date="2024-01" db="EMBL/GenBank/DDBJ databases">
        <title>The complete chloroplast genome sequence of Lithospermum erythrorhizon: insights into the phylogenetic relationship among Boraginaceae species and the maternal lineages of purple gromwells.</title>
        <authorList>
            <person name="Okada T."/>
            <person name="Watanabe K."/>
        </authorList>
    </citation>
    <scope>NUCLEOTIDE SEQUENCE [LARGE SCALE GENOMIC DNA]</scope>
</reference>
<dbReference type="AlphaFoldDB" id="A0AAV3PTQ1"/>
<accession>A0AAV3PTQ1</accession>
<gene>
    <name evidence="1" type="ORF">LIER_12952</name>
</gene>
<dbReference type="EMBL" id="BAABME010002560">
    <property type="protein sequence ID" value="GAA0155167.1"/>
    <property type="molecule type" value="Genomic_DNA"/>
</dbReference>
<dbReference type="Proteomes" id="UP001454036">
    <property type="component" value="Unassembled WGS sequence"/>
</dbReference>
<protein>
    <submittedName>
        <fullName evidence="1">Uncharacterized protein</fullName>
    </submittedName>
</protein>
<comment type="caution">
    <text evidence="1">The sequence shown here is derived from an EMBL/GenBank/DDBJ whole genome shotgun (WGS) entry which is preliminary data.</text>
</comment>
<keyword evidence="2" id="KW-1185">Reference proteome</keyword>